<dbReference type="KEGG" id="cber:B5D82_09095"/>
<evidence type="ECO:0000313" key="3">
    <source>
        <dbReference type="EMBL" id="ASP47899.1"/>
    </source>
</evidence>
<feature type="domain" description="SPOR" evidence="2">
    <location>
        <begin position="367"/>
        <end position="444"/>
    </location>
</feature>
<dbReference type="InterPro" id="IPR007730">
    <property type="entry name" value="SPOR-like_dom"/>
</dbReference>
<organism evidence="3 4">
    <name type="scientific">Cognaticolwellia beringensis</name>
    <dbReference type="NCBI Taxonomy" id="1967665"/>
    <lineage>
        <taxon>Bacteria</taxon>
        <taxon>Pseudomonadati</taxon>
        <taxon>Pseudomonadota</taxon>
        <taxon>Gammaproteobacteria</taxon>
        <taxon>Alteromonadales</taxon>
        <taxon>Colwelliaceae</taxon>
        <taxon>Cognaticolwellia</taxon>
    </lineage>
</organism>
<keyword evidence="1" id="KW-1133">Transmembrane helix</keyword>
<keyword evidence="1" id="KW-0472">Membrane</keyword>
<sequence length="459" mass="50175">MSALKNNIDISNDNTSVTKISAQARIDYILRFSKQAILVIDESVEQNAAISSQFLASLPEQHNAAYISLSSQFNNIQIRCRIIEQLYTGELFDPEISLAVSVINLAKKSQQSISIILNSAQHLSLQILHELSQLAAIAKKANLVVNIVMFGSAQAGKTVAVNKSLFDNKLTILSAQSGQLLSTSSTLFKNTQPKWHYIKQNKWLISALIFLVGLASVVINLLQVDSFNFAKSIVANNKEKISLTTVLAKPQTMVLSNKGENIAALAAPTTQIGPNLIAAMPNDIYASLITPLPEISMQAQALPASPVDIMTAISTATMAAETVVRASVNNVSLENTTQKPVLQKVEVKATEKLIYSTSQLQINNDYYANKTGYVIQLAAFSDLKLPNAYLKALATIDHHIYQRLLNEKPVMVITSAEYADKSTAQSALLQLPESLSSRQPWIKPIRVINNEINAFLLSQ</sequence>
<dbReference type="Gene3D" id="3.30.70.1070">
    <property type="entry name" value="Sporulation related repeat"/>
    <property type="match status" value="1"/>
</dbReference>
<feature type="transmembrane region" description="Helical" evidence="1">
    <location>
        <begin position="203"/>
        <end position="222"/>
    </location>
</feature>
<dbReference type="Pfam" id="PF05036">
    <property type="entry name" value="SPOR"/>
    <property type="match status" value="1"/>
</dbReference>
<dbReference type="InterPro" id="IPR036680">
    <property type="entry name" value="SPOR-like_sf"/>
</dbReference>
<evidence type="ECO:0000256" key="1">
    <source>
        <dbReference type="SAM" id="Phobius"/>
    </source>
</evidence>
<dbReference type="PROSITE" id="PS51724">
    <property type="entry name" value="SPOR"/>
    <property type="match status" value="1"/>
</dbReference>
<accession>A0A222G7Q3</accession>
<evidence type="ECO:0000259" key="2">
    <source>
        <dbReference type="PROSITE" id="PS51724"/>
    </source>
</evidence>
<gene>
    <name evidence="3" type="ORF">B5D82_09095</name>
</gene>
<dbReference type="Proteomes" id="UP000202259">
    <property type="component" value="Chromosome"/>
</dbReference>
<keyword evidence="1" id="KW-0812">Transmembrane</keyword>
<protein>
    <recommendedName>
        <fullName evidence="2">SPOR domain-containing protein</fullName>
    </recommendedName>
</protein>
<proteinExistence type="predicted"/>
<reference evidence="3 4" key="1">
    <citation type="submission" date="2017-08" db="EMBL/GenBank/DDBJ databases">
        <title>Complete genome of Colwellia sp. NB097-1, a psychrophile bacterium ioslated from Bering Sea.</title>
        <authorList>
            <person name="Chen X."/>
        </authorList>
    </citation>
    <scope>NUCLEOTIDE SEQUENCE [LARGE SCALE GENOMIC DNA]</scope>
    <source>
        <strain evidence="3 4">NB097-1</strain>
    </source>
</reference>
<dbReference type="RefSeq" id="WP_081150983.1">
    <property type="nucleotide sequence ID" value="NZ_CP020465.1"/>
</dbReference>
<dbReference type="EMBL" id="CP020465">
    <property type="protein sequence ID" value="ASP47899.1"/>
    <property type="molecule type" value="Genomic_DNA"/>
</dbReference>
<name>A0A222G7Q3_9GAMM</name>
<dbReference type="GO" id="GO:0042834">
    <property type="term" value="F:peptidoglycan binding"/>
    <property type="evidence" value="ECO:0007669"/>
    <property type="project" value="InterPro"/>
</dbReference>
<dbReference type="OrthoDB" id="6221244at2"/>
<keyword evidence="4" id="KW-1185">Reference proteome</keyword>
<evidence type="ECO:0000313" key="4">
    <source>
        <dbReference type="Proteomes" id="UP000202259"/>
    </source>
</evidence>
<dbReference type="AlphaFoldDB" id="A0A222G7Q3"/>